<dbReference type="Proteomes" id="UP000294911">
    <property type="component" value="Unassembled WGS sequence"/>
</dbReference>
<dbReference type="EMBL" id="SLXQ01000002">
    <property type="protein sequence ID" value="TCP55132.1"/>
    <property type="molecule type" value="Genomic_DNA"/>
</dbReference>
<dbReference type="SUPFAM" id="SSF160991">
    <property type="entry name" value="CV3147-like"/>
    <property type="match status" value="1"/>
</dbReference>
<evidence type="ECO:0000259" key="1">
    <source>
        <dbReference type="Pfam" id="PF06032"/>
    </source>
</evidence>
<feature type="domain" description="S-Me-THD-like C-terminal" evidence="2">
    <location>
        <begin position="171"/>
        <end position="356"/>
    </location>
</feature>
<dbReference type="RefSeq" id="WP_243658843.1">
    <property type="nucleotide sequence ID" value="NZ_SLXQ01000002.1"/>
</dbReference>
<evidence type="ECO:0008006" key="5">
    <source>
        <dbReference type="Google" id="ProtNLM"/>
    </source>
</evidence>
<dbReference type="InterPro" id="IPR010318">
    <property type="entry name" value="S-Me-THD_N"/>
</dbReference>
<dbReference type="AlphaFoldDB" id="A0A4R2QY45"/>
<accession>A0A4R2QY45</accession>
<proteinExistence type="predicted"/>
<keyword evidence="4" id="KW-1185">Reference proteome</keyword>
<dbReference type="InterPro" id="IPR027479">
    <property type="entry name" value="S-Me-THD_N_sf"/>
</dbReference>
<dbReference type="Pfam" id="PF20906">
    <property type="entry name" value="S-Me-THD_C"/>
    <property type="match status" value="1"/>
</dbReference>
<dbReference type="Gene3D" id="2.40.390.10">
    <property type="entry name" value="CV3147-like"/>
    <property type="match status" value="1"/>
</dbReference>
<dbReference type="InterPro" id="IPR048350">
    <property type="entry name" value="S-Me-THD-like_C"/>
</dbReference>
<gene>
    <name evidence="3" type="ORF">EV191_102344</name>
</gene>
<sequence length="364" mass="38059">MSRVTQLTAADADAMLLGAEFFGASIAGHHLEHFRSWLREVLLRRGPVPVVPPAELPAETQCAAIGVAGSMIAVVELPPSGDEPQGVAAALENQLDRKLGAVMAMNAATINALLPVIAAAELDLPIVDCDGMGRILPLISQTSYTVAGLPLTPMTATSAVRDQMSVVAEAQRAELLVRAMLNTAGGWLLCGLYPTTARQLVTGAIEGSISRVVRVGRVLAAARDRDHILRGLGSEVGATWLGGGQVVEVGPSGKRGAEPNQPANPTTVVVRERGSSGRVIRIEAQNELLLAVVDGVLVTAVPDLICLLDRNGLRIQGLERTNVGDEVDVLMVPAAPVWHTPAGLALAGPQAFGLPVRHPKEPVE</sequence>
<evidence type="ECO:0000313" key="4">
    <source>
        <dbReference type="Proteomes" id="UP000294911"/>
    </source>
</evidence>
<dbReference type="Gene3D" id="3.40.1610.10">
    <property type="entry name" value="CV3147-like domain"/>
    <property type="match status" value="1"/>
</dbReference>
<dbReference type="Pfam" id="PF06032">
    <property type="entry name" value="S-Me-THD_N"/>
    <property type="match status" value="1"/>
</dbReference>
<evidence type="ECO:0000259" key="2">
    <source>
        <dbReference type="Pfam" id="PF20906"/>
    </source>
</evidence>
<dbReference type="InterPro" id="IPR024071">
    <property type="entry name" value="S-Me-THD_C_sf"/>
</dbReference>
<evidence type="ECO:0000313" key="3">
    <source>
        <dbReference type="EMBL" id="TCP55132.1"/>
    </source>
</evidence>
<feature type="domain" description="S-Me-THD N-terminal" evidence="1">
    <location>
        <begin position="11"/>
        <end position="164"/>
    </location>
</feature>
<organism evidence="3 4">
    <name type="scientific">Tamaricihabitans halophyticus</name>
    <dbReference type="NCBI Taxonomy" id="1262583"/>
    <lineage>
        <taxon>Bacteria</taxon>
        <taxon>Bacillati</taxon>
        <taxon>Actinomycetota</taxon>
        <taxon>Actinomycetes</taxon>
        <taxon>Pseudonocardiales</taxon>
        <taxon>Pseudonocardiaceae</taxon>
        <taxon>Tamaricihabitans</taxon>
    </lineage>
</organism>
<reference evidence="3 4" key="1">
    <citation type="submission" date="2019-03" db="EMBL/GenBank/DDBJ databases">
        <title>Genomic Encyclopedia of Type Strains, Phase IV (KMG-IV): sequencing the most valuable type-strain genomes for metagenomic binning, comparative biology and taxonomic classification.</title>
        <authorList>
            <person name="Goeker M."/>
        </authorList>
    </citation>
    <scope>NUCLEOTIDE SEQUENCE [LARGE SCALE GENOMIC DNA]</scope>
    <source>
        <strain evidence="3 4">DSM 45765</strain>
    </source>
</reference>
<comment type="caution">
    <text evidence="3">The sequence shown here is derived from an EMBL/GenBank/DDBJ whole genome shotgun (WGS) entry which is preliminary data.</text>
</comment>
<protein>
    <recommendedName>
        <fullName evidence="5">DUF917 family protein</fullName>
    </recommendedName>
</protein>
<name>A0A4R2QY45_9PSEU</name>